<dbReference type="KEGG" id="mfy:HH212_07410"/>
<protein>
    <submittedName>
        <fullName evidence="2">Cytochrome bd-I oxidase subunit CydX</fullName>
    </submittedName>
</protein>
<proteinExistence type="predicted"/>
<evidence type="ECO:0000256" key="1">
    <source>
        <dbReference type="SAM" id="Phobius"/>
    </source>
</evidence>
<accession>A0A7Z2VVA5</accession>
<sequence>MWYFSWILGLGFALTVAIINAIWLETNYAFGQRTEDTTMARFEDARRTKKQR</sequence>
<name>A0A7Z2VVA5_9BURK</name>
<feature type="transmembrane region" description="Helical" evidence="1">
    <location>
        <begin position="6"/>
        <end position="24"/>
    </location>
</feature>
<keyword evidence="3" id="KW-1185">Reference proteome</keyword>
<evidence type="ECO:0000313" key="3">
    <source>
        <dbReference type="Proteomes" id="UP000502415"/>
    </source>
</evidence>
<keyword evidence="1" id="KW-1133">Transmembrane helix</keyword>
<dbReference type="RefSeq" id="WP_169434819.1">
    <property type="nucleotide sequence ID" value="NZ_CP051685.1"/>
</dbReference>
<dbReference type="Pfam" id="PF08173">
    <property type="entry name" value="YbgT_YccB"/>
    <property type="match status" value="1"/>
</dbReference>
<organism evidence="2 3">
    <name type="scientific">Massilia forsythiae</name>
    <dbReference type="NCBI Taxonomy" id="2728020"/>
    <lineage>
        <taxon>Bacteria</taxon>
        <taxon>Pseudomonadati</taxon>
        <taxon>Pseudomonadota</taxon>
        <taxon>Betaproteobacteria</taxon>
        <taxon>Burkholderiales</taxon>
        <taxon>Oxalobacteraceae</taxon>
        <taxon>Telluria group</taxon>
        <taxon>Massilia</taxon>
    </lineage>
</organism>
<reference evidence="2 3" key="1">
    <citation type="submission" date="2020-04" db="EMBL/GenBank/DDBJ databases">
        <title>Genome sequencing of novel species.</title>
        <authorList>
            <person name="Heo J."/>
            <person name="Kim S.-J."/>
            <person name="Kim J.-S."/>
            <person name="Hong S.-B."/>
            <person name="Kwon S.-W."/>
        </authorList>
    </citation>
    <scope>NUCLEOTIDE SEQUENCE [LARGE SCALE GENOMIC DNA]</scope>
    <source>
        <strain evidence="2 3">GN2-R2</strain>
    </source>
</reference>
<dbReference type="EMBL" id="CP051685">
    <property type="protein sequence ID" value="QJD99870.1"/>
    <property type="molecule type" value="Genomic_DNA"/>
</dbReference>
<dbReference type="NCBIfam" id="TIGR02106">
    <property type="entry name" value="cyd_oper_ybgT"/>
    <property type="match status" value="1"/>
</dbReference>
<keyword evidence="1" id="KW-0812">Transmembrane</keyword>
<dbReference type="Proteomes" id="UP000502415">
    <property type="component" value="Chromosome"/>
</dbReference>
<dbReference type="InterPro" id="IPR011724">
    <property type="entry name" value="Cyd_oper_YbgT"/>
</dbReference>
<gene>
    <name evidence="2" type="primary">cydX</name>
    <name evidence="2" type="ORF">HH212_07410</name>
</gene>
<keyword evidence="1" id="KW-0472">Membrane</keyword>
<evidence type="ECO:0000313" key="2">
    <source>
        <dbReference type="EMBL" id="QJD99870.1"/>
    </source>
</evidence>
<dbReference type="AlphaFoldDB" id="A0A7Z2VVA5"/>
<dbReference type="InterPro" id="IPR012994">
    <property type="entry name" value="YbgT_YccB"/>
</dbReference>